<reference evidence="11" key="1">
    <citation type="submission" date="2016-10" db="EMBL/GenBank/DDBJ databases">
        <authorList>
            <person name="Varghese N."/>
        </authorList>
    </citation>
    <scope>NUCLEOTIDE SEQUENCE [LARGE SCALE GENOMIC DNA]</scope>
    <source>
        <strain evidence="11">HL 19</strain>
    </source>
</reference>
<evidence type="ECO:0000256" key="5">
    <source>
        <dbReference type="ARBA" id="ARBA00022692"/>
    </source>
</evidence>
<evidence type="ECO:0000313" key="10">
    <source>
        <dbReference type="EMBL" id="SCY53301.1"/>
    </source>
</evidence>
<accession>A0A0P9C8V0</accession>
<dbReference type="SUPFAM" id="SSF103473">
    <property type="entry name" value="MFS general substrate transporter"/>
    <property type="match status" value="1"/>
</dbReference>
<dbReference type="InterPro" id="IPR020846">
    <property type="entry name" value="MFS_dom"/>
</dbReference>
<dbReference type="InterPro" id="IPR011701">
    <property type="entry name" value="MFS"/>
</dbReference>
<keyword evidence="7 8" id="KW-0472">Membrane</keyword>
<keyword evidence="6 8" id="KW-1133">Transmembrane helix</keyword>
<evidence type="ECO:0000256" key="2">
    <source>
        <dbReference type="ARBA" id="ARBA00006236"/>
    </source>
</evidence>
<gene>
    <name evidence="10" type="ORF">SAMN05661077_2382</name>
</gene>
<dbReference type="PANTHER" id="PTHR23502:SF132">
    <property type="entry name" value="POLYAMINE TRANSPORTER 2-RELATED"/>
    <property type="match status" value="1"/>
</dbReference>
<evidence type="ECO:0000259" key="9">
    <source>
        <dbReference type="PROSITE" id="PS50850"/>
    </source>
</evidence>
<dbReference type="InterPro" id="IPR036259">
    <property type="entry name" value="MFS_trans_sf"/>
</dbReference>
<feature type="transmembrane region" description="Helical" evidence="8">
    <location>
        <begin position="213"/>
        <end position="234"/>
    </location>
</feature>
<feature type="transmembrane region" description="Helical" evidence="8">
    <location>
        <begin position="72"/>
        <end position="95"/>
    </location>
</feature>
<feature type="transmembrane region" description="Helical" evidence="8">
    <location>
        <begin position="303"/>
        <end position="326"/>
    </location>
</feature>
<feature type="transmembrane region" description="Helical" evidence="8">
    <location>
        <begin position="101"/>
        <end position="118"/>
    </location>
</feature>
<feature type="transmembrane region" description="Helical" evidence="8">
    <location>
        <begin position="276"/>
        <end position="297"/>
    </location>
</feature>
<dbReference type="InterPro" id="IPR004812">
    <property type="entry name" value="Efflux_drug-R_Bcr/CmlA"/>
</dbReference>
<keyword evidence="11" id="KW-1185">Reference proteome</keyword>
<keyword evidence="3 8" id="KW-0813">Transport</keyword>
<dbReference type="GO" id="GO:1990961">
    <property type="term" value="P:xenobiotic detoxification by transmembrane export across the plasma membrane"/>
    <property type="evidence" value="ECO:0007669"/>
    <property type="project" value="InterPro"/>
</dbReference>
<evidence type="ECO:0000256" key="6">
    <source>
        <dbReference type="ARBA" id="ARBA00022989"/>
    </source>
</evidence>
<protein>
    <recommendedName>
        <fullName evidence="8">Bcr/CflA family efflux transporter</fullName>
    </recommendedName>
</protein>
<feature type="transmembrane region" description="Helical" evidence="8">
    <location>
        <begin position="32"/>
        <end position="60"/>
    </location>
</feature>
<dbReference type="Gene3D" id="1.20.1720.10">
    <property type="entry name" value="Multidrug resistance protein D"/>
    <property type="match status" value="1"/>
</dbReference>
<dbReference type="PANTHER" id="PTHR23502">
    <property type="entry name" value="MAJOR FACILITATOR SUPERFAMILY"/>
    <property type="match status" value="1"/>
</dbReference>
<dbReference type="EMBL" id="FMUN01000007">
    <property type="protein sequence ID" value="SCY53301.1"/>
    <property type="molecule type" value="Genomic_DNA"/>
</dbReference>
<feature type="transmembrane region" description="Helical" evidence="8">
    <location>
        <begin position="161"/>
        <end position="181"/>
    </location>
</feature>
<dbReference type="GO" id="GO:0042910">
    <property type="term" value="F:xenobiotic transmembrane transporter activity"/>
    <property type="evidence" value="ECO:0007669"/>
    <property type="project" value="InterPro"/>
</dbReference>
<dbReference type="AlphaFoldDB" id="A0A0P9C8V0"/>
<comment type="similarity">
    <text evidence="2 8">Belongs to the major facilitator superfamily. Bcr/CmlA family.</text>
</comment>
<evidence type="ECO:0000256" key="7">
    <source>
        <dbReference type="ARBA" id="ARBA00023136"/>
    </source>
</evidence>
<evidence type="ECO:0000313" key="11">
    <source>
        <dbReference type="Proteomes" id="UP000183104"/>
    </source>
</evidence>
<keyword evidence="4" id="KW-1003">Cell membrane</keyword>
<dbReference type="RefSeq" id="WP_054964831.1">
    <property type="nucleotide sequence ID" value="NZ_FMUN01000007.1"/>
</dbReference>
<dbReference type="PROSITE" id="PS50850">
    <property type="entry name" value="MFS"/>
    <property type="match status" value="1"/>
</dbReference>
<proteinExistence type="inferred from homology"/>
<dbReference type="GO" id="GO:0005886">
    <property type="term" value="C:plasma membrane"/>
    <property type="evidence" value="ECO:0007669"/>
    <property type="project" value="UniProtKB-SubCell"/>
</dbReference>
<evidence type="ECO:0000256" key="1">
    <source>
        <dbReference type="ARBA" id="ARBA00004651"/>
    </source>
</evidence>
<evidence type="ECO:0000256" key="8">
    <source>
        <dbReference type="RuleBase" id="RU365088"/>
    </source>
</evidence>
<feature type="domain" description="Major facilitator superfamily (MFS) profile" evidence="9">
    <location>
        <begin position="6"/>
        <end position="390"/>
    </location>
</feature>
<evidence type="ECO:0000256" key="3">
    <source>
        <dbReference type="ARBA" id="ARBA00022448"/>
    </source>
</evidence>
<comment type="caution">
    <text evidence="8">Lacks conserved residue(s) required for the propagation of feature annotation.</text>
</comment>
<dbReference type="STRING" id="381306.AN478_01430"/>
<dbReference type="Proteomes" id="UP000183104">
    <property type="component" value="Unassembled WGS sequence"/>
</dbReference>
<dbReference type="OrthoDB" id="9814303at2"/>
<organism evidence="10 11">
    <name type="scientific">Thiohalorhabdus denitrificans</name>
    <dbReference type="NCBI Taxonomy" id="381306"/>
    <lineage>
        <taxon>Bacteria</taxon>
        <taxon>Pseudomonadati</taxon>
        <taxon>Pseudomonadota</taxon>
        <taxon>Gammaproteobacteria</taxon>
        <taxon>Thiohalorhabdales</taxon>
        <taxon>Thiohalorhabdaceae</taxon>
        <taxon>Thiohalorhabdus</taxon>
    </lineage>
</organism>
<dbReference type="NCBIfam" id="TIGR00710">
    <property type="entry name" value="efflux_Bcr_CflA"/>
    <property type="match status" value="1"/>
</dbReference>
<evidence type="ECO:0000256" key="4">
    <source>
        <dbReference type="ARBA" id="ARBA00022475"/>
    </source>
</evidence>
<keyword evidence="5 8" id="KW-0812">Transmembrane</keyword>
<feature type="transmembrane region" description="Helical" evidence="8">
    <location>
        <begin position="333"/>
        <end position="352"/>
    </location>
</feature>
<comment type="subcellular location">
    <subcellularLocation>
        <location evidence="8">Cell inner membrane</location>
        <topology evidence="8">Multi-pass membrane protein</topology>
    </subcellularLocation>
    <subcellularLocation>
        <location evidence="1">Cell membrane</location>
        <topology evidence="1">Multi-pass membrane protein</topology>
    </subcellularLocation>
</comment>
<name>A0A0P9C8V0_9GAMM</name>
<dbReference type="Pfam" id="PF07690">
    <property type="entry name" value="MFS_1"/>
    <property type="match status" value="1"/>
</dbReference>
<dbReference type="CDD" id="cd17320">
    <property type="entry name" value="MFS_MdfA_MDR_like"/>
    <property type="match status" value="1"/>
</dbReference>
<feature type="transmembrane region" description="Helical" evidence="8">
    <location>
        <begin position="130"/>
        <end position="155"/>
    </location>
</feature>
<feature type="transmembrane region" description="Helical" evidence="8">
    <location>
        <begin position="246"/>
        <end position="264"/>
    </location>
</feature>
<sequence length="395" mass="41666">MNHTRLALLLGATVAVSPLAMDAYLPAFPEIATAYGIASGEVGVTVSVYLVGLALGHLIGGPLSDRYGRDHVLYAGLALFLVGSLLVAASPSFAALNGWRFVQALGAGWCVVSVPAIARDHTSGAEGAQLFSLIGLVIFVAPAAAPSIGTLILTITGWPGIFVFLAGYAGALAVLLRLTLFRHWKGRPSHRRPLRTVITNYATVLRHLTAMRLLAVQSLVFSVMILFITHASFIFQEWYGLSKAAFSGWMAAHMVLMGGFNLLNRWLLNYRHPSEVLRVAIGLQATAALYLAGVALTDPPLALFLPGLLLAIGAFGAGVPNTFSLYLDFFREIAATASALMGAVRFSVAGLISATSSMLVGGSLWGVTAMMAACALAAFLLAWGVPRAVERSTAR</sequence>
<feature type="transmembrane region" description="Helical" evidence="8">
    <location>
        <begin position="364"/>
        <end position="385"/>
    </location>
</feature>
<keyword evidence="8" id="KW-0997">Cell inner membrane</keyword>